<keyword evidence="2" id="KW-1185">Reference proteome</keyword>
<dbReference type="PANTHER" id="PTHR45835:SF99">
    <property type="entry name" value="CHROMO DOMAIN-CONTAINING PROTEIN-RELATED"/>
    <property type="match status" value="1"/>
</dbReference>
<accession>A0A5B6WX79</accession>
<name>A0A5B6WX79_9ROSI</name>
<dbReference type="GO" id="GO:0003964">
    <property type="term" value="F:RNA-directed DNA polymerase activity"/>
    <property type="evidence" value="ECO:0007669"/>
    <property type="project" value="UniProtKB-KW"/>
</dbReference>
<evidence type="ECO:0000313" key="2">
    <source>
        <dbReference type="Proteomes" id="UP000325315"/>
    </source>
</evidence>
<dbReference type="Proteomes" id="UP000325315">
    <property type="component" value="Unassembled WGS sequence"/>
</dbReference>
<dbReference type="SUPFAM" id="SSF53098">
    <property type="entry name" value="Ribonuclease H-like"/>
    <property type="match status" value="1"/>
</dbReference>
<dbReference type="PANTHER" id="PTHR45835">
    <property type="entry name" value="YALI0A06105P"/>
    <property type="match status" value="1"/>
</dbReference>
<sequence>MDFIEGLPTSRGKDTILVVANRLTKYGHFMALYHHFSALIIAQAYLGNICKLHVLPKSIEHFKRIGTHLHLSTVYHLESDRQTKVLNRCLESYLRRKTRETIWDWCCWLTLAEWWYNSTFHSTIQTTPYKTLYGLPPTTFTLTGRLLYY</sequence>
<dbReference type="InterPro" id="IPR012337">
    <property type="entry name" value="RNaseH-like_sf"/>
</dbReference>
<dbReference type="Gene3D" id="3.30.420.10">
    <property type="entry name" value="Ribonuclease H-like superfamily/Ribonuclease H"/>
    <property type="match status" value="1"/>
</dbReference>
<keyword evidence="1" id="KW-0808">Transferase</keyword>
<dbReference type="OrthoDB" id="5554229at2759"/>
<protein>
    <submittedName>
        <fullName evidence="1">Reverse transcriptase</fullName>
    </submittedName>
</protein>
<reference evidence="2" key="1">
    <citation type="journal article" date="2019" name="Plant Biotechnol. J.">
        <title>Genome sequencing of the Australian wild diploid species Gossypium australe highlights disease resistance and delayed gland morphogenesis.</title>
        <authorList>
            <person name="Cai Y."/>
            <person name="Cai X."/>
            <person name="Wang Q."/>
            <person name="Wang P."/>
            <person name="Zhang Y."/>
            <person name="Cai C."/>
            <person name="Xu Y."/>
            <person name="Wang K."/>
            <person name="Zhou Z."/>
            <person name="Wang C."/>
            <person name="Geng S."/>
            <person name="Li B."/>
            <person name="Dong Q."/>
            <person name="Hou Y."/>
            <person name="Wang H."/>
            <person name="Ai P."/>
            <person name="Liu Z."/>
            <person name="Yi F."/>
            <person name="Sun M."/>
            <person name="An G."/>
            <person name="Cheng J."/>
            <person name="Zhang Y."/>
            <person name="Shi Q."/>
            <person name="Xie Y."/>
            <person name="Shi X."/>
            <person name="Chang Y."/>
            <person name="Huang F."/>
            <person name="Chen Y."/>
            <person name="Hong S."/>
            <person name="Mi L."/>
            <person name="Sun Q."/>
            <person name="Zhang L."/>
            <person name="Zhou B."/>
            <person name="Peng R."/>
            <person name="Zhang X."/>
            <person name="Liu F."/>
        </authorList>
    </citation>
    <scope>NUCLEOTIDE SEQUENCE [LARGE SCALE GENOMIC DNA]</scope>
    <source>
        <strain evidence="2">cv. PA1801</strain>
    </source>
</reference>
<organism evidence="1 2">
    <name type="scientific">Gossypium australe</name>
    <dbReference type="NCBI Taxonomy" id="47621"/>
    <lineage>
        <taxon>Eukaryota</taxon>
        <taxon>Viridiplantae</taxon>
        <taxon>Streptophyta</taxon>
        <taxon>Embryophyta</taxon>
        <taxon>Tracheophyta</taxon>
        <taxon>Spermatophyta</taxon>
        <taxon>Magnoliopsida</taxon>
        <taxon>eudicotyledons</taxon>
        <taxon>Gunneridae</taxon>
        <taxon>Pentapetalae</taxon>
        <taxon>rosids</taxon>
        <taxon>malvids</taxon>
        <taxon>Malvales</taxon>
        <taxon>Malvaceae</taxon>
        <taxon>Malvoideae</taxon>
        <taxon>Gossypium</taxon>
    </lineage>
</organism>
<gene>
    <name evidence="1" type="ORF">EPI10_030440</name>
</gene>
<comment type="caution">
    <text evidence="1">The sequence shown here is derived from an EMBL/GenBank/DDBJ whole genome shotgun (WGS) entry which is preliminary data.</text>
</comment>
<dbReference type="AlphaFoldDB" id="A0A5B6WX79"/>
<keyword evidence="1" id="KW-0548">Nucleotidyltransferase</keyword>
<dbReference type="EMBL" id="SMMG02000001">
    <property type="protein sequence ID" value="KAA3486540.1"/>
    <property type="molecule type" value="Genomic_DNA"/>
</dbReference>
<dbReference type="InterPro" id="IPR036397">
    <property type="entry name" value="RNaseH_sf"/>
</dbReference>
<evidence type="ECO:0000313" key="1">
    <source>
        <dbReference type="EMBL" id="KAA3486540.1"/>
    </source>
</evidence>
<dbReference type="GO" id="GO:0003676">
    <property type="term" value="F:nucleic acid binding"/>
    <property type="evidence" value="ECO:0007669"/>
    <property type="project" value="InterPro"/>
</dbReference>
<proteinExistence type="predicted"/>
<keyword evidence="1" id="KW-0695">RNA-directed DNA polymerase</keyword>